<feature type="chain" id="PRO_5032645221" evidence="4">
    <location>
        <begin position="23"/>
        <end position="429"/>
    </location>
</feature>
<accession>A0A7S8EBP9</accession>
<evidence type="ECO:0000313" key="6">
    <source>
        <dbReference type="Proteomes" id="UP000594468"/>
    </source>
</evidence>
<dbReference type="Pfam" id="PF01547">
    <property type="entry name" value="SBP_bac_1"/>
    <property type="match status" value="1"/>
</dbReference>
<evidence type="ECO:0000256" key="4">
    <source>
        <dbReference type="SAM" id="SignalP"/>
    </source>
</evidence>
<keyword evidence="2" id="KW-0813">Transport</keyword>
<dbReference type="InterPro" id="IPR006059">
    <property type="entry name" value="SBP"/>
</dbReference>
<proteinExistence type="inferred from homology"/>
<dbReference type="SUPFAM" id="SSF53850">
    <property type="entry name" value="Periplasmic binding protein-like II"/>
    <property type="match status" value="1"/>
</dbReference>
<comment type="similarity">
    <text evidence="1">Belongs to the bacterial solute-binding protein 1 family.</text>
</comment>
<name>A0A7S8EBP9_9CHLR</name>
<dbReference type="Gene3D" id="3.40.190.10">
    <property type="entry name" value="Periplasmic binding protein-like II"/>
    <property type="match status" value="2"/>
</dbReference>
<protein>
    <submittedName>
        <fullName evidence="5">ABC transporter substrate-binding protein</fullName>
    </submittedName>
</protein>
<evidence type="ECO:0000256" key="1">
    <source>
        <dbReference type="ARBA" id="ARBA00008520"/>
    </source>
</evidence>
<dbReference type="KEGG" id="pmet:G4Y79_06555"/>
<gene>
    <name evidence="5" type="ORF">G4Y79_06555</name>
</gene>
<organism evidence="5 6">
    <name type="scientific">Phototrophicus methaneseepsis</name>
    <dbReference type="NCBI Taxonomy" id="2710758"/>
    <lineage>
        <taxon>Bacteria</taxon>
        <taxon>Bacillati</taxon>
        <taxon>Chloroflexota</taxon>
        <taxon>Candidatus Thermofontia</taxon>
        <taxon>Phototrophicales</taxon>
        <taxon>Phototrophicaceae</taxon>
        <taxon>Phototrophicus</taxon>
    </lineage>
</organism>
<evidence type="ECO:0000313" key="5">
    <source>
        <dbReference type="EMBL" id="QPC84035.1"/>
    </source>
</evidence>
<dbReference type="EMBL" id="CP062983">
    <property type="protein sequence ID" value="QPC84035.1"/>
    <property type="molecule type" value="Genomic_DNA"/>
</dbReference>
<dbReference type="Proteomes" id="UP000594468">
    <property type="component" value="Chromosome"/>
</dbReference>
<dbReference type="InterPro" id="IPR050490">
    <property type="entry name" value="Bact_solute-bd_prot1"/>
</dbReference>
<dbReference type="CDD" id="cd14750">
    <property type="entry name" value="PBP2_TMBP"/>
    <property type="match status" value="1"/>
</dbReference>
<evidence type="ECO:0000256" key="3">
    <source>
        <dbReference type="ARBA" id="ARBA00022729"/>
    </source>
</evidence>
<dbReference type="AlphaFoldDB" id="A0A7S8EBP9"/>
<dbReference type="RefSeq" id="WP_195172099.1">
    <property type="nucleotide sequence ID" value="NZ_CP062983.1"/>
</dbReference>
<reference evidence="5 6" key="1">
    <citation type="submission" date="2020-02" db="EMBL/GenBank/DDBJ databases">
        <authorList>
            <person name="Zheng R.K."/>
            <person name="Sun C.M."/>
        </authorList>
    </citation>
    <scope>NUCLEOTIDE SEQUENCE [LARGE SCALE GENOMIC DNA]</scope>
    <source>
        <strain evidence="6">rifampicinis</strain>
    </source>
</reference>
<dbReference type="PANTHER" id="PTHR43649">
    <property type="entry name" value="ARABINOSE-BINDING PROTEIN-RELATED"/>
    <property type="match status" value="1"/>
</dbReference>
<keyword evidence="6" id="KW-1185">Reference proteome</keyword>
<sequence length="429" mass="46592">MRKVIALVLVLLLSLSTTAVFAQDEGIDCGTDEEVTITFVGDPVGTLPDAEQATIERFEELCPNITVERIDGPSSATDLLAQYLTAFEAESSDFDVIRVDVIWPGQLAEHLLDLKPYMPEEQYDAYLPSVITNDTVDGALVAAPLRIGFGLLYYRTDLLEKYGYEAPPATWDELAEMAQTIQDGEREEGNNEFWGYVWQGASYEGLTTNALEWQVSEGGGSIVSPEGEIQVYNDETIAAFERAAGWVDTISPPGVISYQEEDARAVWHAGNAAFMRNWPYAYTSTVESEAIDGNFEVAPLPAGASGTGAASLGGWHIGVSRYSANPEAAAAFAVYMTSMENMKEFSIDTSSPPAILALYDDADIQEAMPFASADIVEITTPRPSTVTAEDYNAVSTLYFTAVHSILTGEEDADVALELLELDLMELLGE</sequence>
<dbReference type="PANTHER" id="PTHR43649:SF34">
    <property type="entry name" value="ABC TRANSPORTER PERIPLASMIC-BINDING PROTEIN YCJN-RELATED"/>
    <property type="match status" value="1"/>
</dbReference>
<evidence type="ECO:0000256" key="2">
    <source>
        <dbReference type="ARBA" id="ARBA00022448"/>
    </source>
</evidence>
<feature type="signal peptide" evidence="4">
    <location>
        <begin position="1"/>
        <end position="22"/>
    </location>
</feature>
<keyword evidence="3 4" id="KW-0732">Signal</keyword>